<organism evidence="8 9">
    <name type="scientific">Thalassobellus suaedae</name>
    <dbReference type="NCBI Taxonomy" id="3074124"/>
    <lineage>
        <taxon>Bacteria</taxon>
        <taxon>Pseudomonadati</taxon>
        <taxon>Bacteroidota</taxon>
        <taxon>Flavobacteriia</taxon>
        <taxon>Flavobacteriales</taxon>
        <taxon>Flavobacteriaceae</taxon>
        <taxon>Thalassobellus</taxon>
    </lineage>
</organism>
<evidence type="ECO:0000259" key="7">
    <source>
        <dbReference type="Pfam" id="PF14322"/>
    </source>
</evidence>
<name>A0ABY9XZ56_9FLAO</name>
<dbReference type="Gene3D" id="1.25.40.390">
    <property type="match status" value="1"/>
</dbReference>
<evidence type="ECO:0000256" key="1">
    <source>
        <dbReference type="ARBA" id="ARBA00004442"/>
    </source>
</evidence>
<evidence type="ECO:0000313" key="9">
    <source>
        <dbReference type="Proteomes" id="UP001303407"/>
    </source>
</evidence>
<dbReference type="SUPFAM" id="SSF48452">
    <property type="entry name" value="TPR-like"/>
    <property type="match status" value="1"/>
</dbReference>
<feature type="domain" description="RagB/SusD" evidence="6">
    <location>
        <begin position="372"/>
        <end position="426"/>
    </location>
</feature>
<dbReference type="Proteomes" id="UP001303407">
    <property type="component" value="Chromosome"/>
</dbReference>
<dbReference type="InterPro" id="IPR033985">
    <property type="entry name" value="SusD-like_N"/>
</dbReference>
<keyword evidence="9" id="KW-1185">Reference proteome</keyword>
<dbReference type="EMBL" id="CP134536">
    <property type="protein sequence ID" value="WNH11209.1"/>
    <property type="molecule type" value="Genomic_DNA"/>
</dbReference>
<protein>
    <submittedName>
        <fullName evidence="8">RagB/SusD family nutrient uptake outer membrane protein</fullName>
    </submittedName>
</protein>
<evidence type="ECO:0000259" key="6">
    <source>
        <dbReference type="Pfam" id="PF07980"/>
    </source>
</evidence>
<evidence type="ECO:0000313" key="8">
    <source>
        <dbReference type="EMBL" id="WNH11209.1"/>
    </source>
</evidence>
<keyword evidence="4" id="KW-0472">Membrane</keyword>
<dbReference type="RefSeq" id="WP_415861186.1">
    <property type="nucleotide sequence ID" value="NZ_CP134536.1"/>
</dbReference>
<dbReference type="PROSITE" id="PS51257">
    <property type="entry name" value="PROKAR_LIPOPROTEIN"/>
    <property type="match status" value="1"/>
</dbReference>
<evidence type="ECO:0000256" key="3">
    <source>
        <dbReference type="ARBA" id="ARBA00022729"/>
    </source>
</evidence>
<comment type="similarity">
    <text evidence="2">Belongs to the SusD family.</text>
</comment>
<proteinExistence type="inferred from homology"/>
<feature type="domain" description="SusD-like N-terminal" evidence="7">
    <location>
        <begin position="49"/>
        <end position="186"/>
    </location>
</feature>
<comment type="subcellular location">
    <subcellularLocation>
        <location evidence="1">Cell outer membrane</location>
    </subcellularLocation>
</comment>
<evidence type="ECO:0000256" key="4">
    <source>
        <dbReference type="ARBA" id="ARBA00023136"/>
    </source>
</evidence>
<dbReference type="InterPro" id="IPR011990">
    <property type="entry name" value="TPR-like_helical_dom_sf"/>
</dbReference>
<gene>
    <name evidence="8" type="ORF">RHP49_09775</name>
</gene>
<dbReference type="Pfam" id="PF07980">
    <property type="entry name" value="SusD_RagB"/>
    <property type="match status" value="1"/>
</dbReference>
<keyword evidence="5" id="KW-0998">Cell outer membrane</keyword>
<accession>A0ABY9XZ56</accession>
<reference evidence="8 9" key="1">
    <citation type="submission" date="2023-09" db="EMBL/GenBank/DDBJ databases">
        <title>Thalassobella suaedae gen. nov., sp. nov., a marine bacterium of the family Flavobacteriaceae isolated from a halophyte Suaeda japonica.</title>
        <authorList>
            <person name="Lee S.Y."/>
            <person name="Hwang C.Y."/>
        </authorList>
    </citation>
    <scope>NUCLEOTIDE SEQUENCE [LARGE SCALE GENOMIC DNA]</scope>
    <source>
        <strain evidence="8 9">HL-DH10</strain>
    </source>
</reference>
<evidence type="ECO:0000256" key="2">
    <source>
        <dbReference type="ARBA" id="ARBA00006275"/>
    </source>
</evidence>
<dbReference type="Pfam" id="PF14322">
    <property type="entry name" value="SusD-like_3"/>
    <property type="match status" value="1"/>
</dbReference>
<keyword evidence="3" id="KW-0732">Signal</keyword>
<evidence type="ECO:0000256" key="5">
    <source>
        <dbReference type="ARBA" id="ARBA00023237"/>
    </source>
</evidence>
<sequence length="432" mass="49020">MKLKHILAIIPAILIASCQKDFLEPESLSTFDDNYIYSNVDDARAGVNAVYSQFNEDAFTSRLSSNLTGNTDIETQSGWGNAGDRYQIWDLQASEGNADLDKLWTAAYKAIRDANIAIKGLTNSGNLENTDVSVKNTFNHLLGEAYTIRAYWYSMLIYYFGDVPYSIEAPVAGAEFSLPKTDRNTILANEIQNLINVEENMQWADQLPYGIEQVNREYTLGMIARLSLQRGGYYLTPELNMVRKGDYLDYYTIAKTYSHKLIQLKDRELPTDFRQIFLNQVKFTSPVNEDILFEIPFSINDGDVAWNIGIEVNFDNATHNYGQCSNYMEMPHTYYMSFDSSDIRRDVTCGLFRYDNTLTKHFIDGSGISQAKWDRTKLTTPPGKASTKDTGINWPMMRYADVLLMYAEAENELNGPTIDAKEALKKSSSKSL</sequence>
<dbReference type="InterPro" id="IPR012944">
    <property type="entry name" value="SusD_RagB_dom"/>
</dbReference>